<evidence type="ECO:0000256" key="4">
    <source>
        <dbReference type="ARBA" id="ARBA00022692"/>
    </source>
</evidence>
<dbReference type="PANTHER" id="PTHR42925">
    <property type="entry name" value="MULTIDRUG AND TOXIN EFFLUX PROTEIN MATE FAMILY"/>
    <property type="match status" value="1"/>
</dbReference>
<feature type="transmembrane region" description="Helical" evidence="7">
    <location>
        <begin position="160"/>
        <end position="183"/>
    </location>
</feature>
<proteinExistence type="predicted"/>
<feature type="transmembrane region" description="Helical" evidence="7">
    <location>
        <begin position="189"/>
        <end position="210"/>
    </location>
</feature>
<comment type="caution">
    <text evidence="8">The sequence shown here is derived from an EMBL/GenBank/DDBJ whole genome shotgun (WGS) entry which is preliminary data.</text>
</comment>
<dbReference type="InterPro" id="IPR048279">
    <property type="entry name" value="MdtK-like"/>
</dbReference>
<dbReference type="GO" id="GO:0042910">
    <property type="term" value="F:xenobiotic transmembrane transporter activity"/>
    <property type="evidence" value="ECO:0007669"/>
    <property type="project" value="InterPro"/>
</dbReference>
<dbReference type="InterPro" id="IPR002528">
    <property type="entry name" value="MATE_fam"/>
</dbReference>
<dbReference type="GO" id="GO:0015297">
    <property type="term" value="F:antiporter activity"/>
    <property type="evidence" value="ECO:0007669"/>
    <property type="project" value="InterPro"/>
</dbReference>
<evidence type="ECO:0000256" key="5">
    <source>
        <dbReference type="ARBA" id="ARBA00022989"/>
    </source>
</evidence>
<evidence type="ECO:0000256" key="3">
    <source>
        <dbReference type="ARBA" id="ARBA00022475"/>
    </source>
</evidence>
<dbReference type="HOGENOM" id="CLU_012893_5_3_6"/>
<feature type="transmembrane region" description="Helical" evidence="7">
    <location>
        <begin position="131"/>
        <end position="148"/>
    </location>
</feature>
<dbReference type="InterPro" id="IPR047135">
    <property type="entry name" value="YsiQ"/>
</dbReference>
<dbReference type="EMBL" id="CBSX010000268">
    <property type="protein sequence ID" value="CDH08204.1"/>
    <property type="molecule type" value="Genomic_DNA"/>
</dbReference>
<protein>
    <submittedName>
        <fullName evidence="8">Putative MATE efflux family protein</fullName>
    </submittedName>
</protein>
<feature type="transmembrane region" description="Helical" evidence="7">
    <location>
        <begin position="44"/>
        <end position="66"/>
    </location>
</feature>
<evidence type="ECO:0000256" key="7">
    <source>
        <dbReference type="SAM" id="Phobius"/>
    </source>
</evidence>
<evidence type="ECO:0000313" key="9">
    <source>
        <dbReference type="Proteomes" id="UP000028483"/>
    </source>
</evidence>
<feature type="transmembrane region" description="Helical" evidence="7">
    <location>
        <begin position="318"/>
        <end position="339"/>
    </location>
</feature>
<dbReference type="RefSeq" id="WP_038253942.1">
    <property type="nucleotide sequence ID" value="NZ_CAWLUU010000086.1"/>
</dbReference>
<feature type="transmembrane region" description="Helical" evidence="7">
    <location>
        <begin position="393"/>
        <end position="418"/>
    </location>
</feature>
<reference evidence="8" key="1">
    <citation type="submission" date="2013-07" db="EMBL/GenBank/DDBJ databases">
        <title>Sub-species coevolution in mutualistic symbiosis.</title>
        <authorList>
            <person name="Murfin K."/>
            <person name="Klassen J."/>
            <person name="Lee M."/>
            <person name="Forst S."/>
            <person name="Stock P."/>
            <person name="Goodrich-Blair H."/>
        </authorList>
    </citation>
    <scope>NUCLEOTIDE SEQUENCE [LARGE SCALE GENOMIC DNA]</scope>
    <source>
        <strain evidence="8">Oregonense</strain>
    </source>
</reference>
<keyword evidence="6 7" id="KW-0472">Membrane</keyword>
<dbReference type="AlphaFoldDB" id="A0A077PBK8"/>
<gene>
    <name evidence="8" type="ORF">XBO1_980008</name>
</gene>
<dbReference type="GO" id="GO:0005886">
    <property type="term" value="C:plasma membrane"/>
    <property type="evidence" value="ECO:0007669"/>
    <property type="project" value="UniProtKB-SubCell"/>
</dbReference>
<feature type="transmembrane region" description="Helical" evidence="7">
    <location>
        <begin position="87"/>
        <end position="111"/>
    </location>
</feature>
<dbReference type="Proteomes" id="UP000028483">
    <property type="component" value="Unassembled WGS sequence"/>
</dbReference>
<dbReference type="NCBIfam" id="TIGR00797">
    <property type="entry name" value="matE"/>
    <property type="match status" value="1"/>
</dbReference>
<feature type="transmembrane region" description="Helical" evidence="7">
    <location>
        <begin position="275"/>
        <end position="298"/>
    </location>
</feature>
<dbReference type="PANTHER" id="PTHR42925:SF2">
    <property type="entry name" value="NA+ DRIVEN MULTIDRUG EFFLUX PUMP"/>
    <property type="match status" value="1"/>
</dbReference>
<keyword evidence="5 7" id="KW-1133">Transmembrane helix</keyword>
<organism evidence="8 9">
    <name type="scientific">Xenorhabdus bovienii str. oregonense</name>
    <dbReference type="NCBI Taxonomy" id="1398202"/>
    <lineage>
        <taxon>Bacteria</taxon>
        <taxon>Pseudomonadati</taxon>
        <taxon>Pseudomonadota</taxon>
        <taxon>Gammaproteobacteria</taxon>
        <taxon>Enterobacterales</taxon>
        <taxon>Morganellaceae</taxon>
        <taxon>Xenorhabdus</taxon>
    </lineage>
</organism>
<comment type="subcellular location">
    <subcellularLocation>
        <location evidence="1">Cell inner membrane</location>
        <topology evidence="1">Multi-pass membrane protein</topology>
    </subcellularLocation>
</comment>
<sequence>MDNNPSVLPFSIWSLAIPIFIDMLLSFSIFFVDSLFLSHISTAMAASVGTIIPIFVIFVLLFMMMAQGAINVGGQIIGSGKLEKLNLNWSGILIINAFLGGIVFLVLFFGSFPLAKVMGLKNNEVLFASEYLKYISIALWLMAIKFSLSTICMAQGKTQYNLYAGIIANGLNIVLNLIFVIYFEQGLMGVIFATIISQMIVCLYYFLLVTQKLQARFPLKSLFAQPAAILKPILAIGVPAAVQPITVEAGMLVLSIFTISLGETAMAARIFVMNLLTLTICWSSAMSIANQIMISHLYGAKQYDLINQQVNRNLRLAMLGSLLAIVLILLGGKSLLGLFTSNVDIINTGMVLLVLCVAIEPFRSAAMVISYSLKATGDTTLPAWVAVGSTWCIAVPLGYFLGINLSLGIAGLWIGLLCDEVFRSAVNNARWLSGKWKASHLKYLETE</sequence>
<dbReference type="Pfam" id="PF01554">
    <property type="entry name" value="MatE"/>
    <property type="match status" value="2"/>
</dbReference>
<dbReference type="CDD" id="cd13134">
    <property type="entry name" value="MATE_like_8"/>
    <property type="match status" value="1"/>
</dbReference>
<keyword evidence="4 7" id="KW-0812">Transmembrane</keyword>
<evidence type="ECO:0000256" key="1">
    <source>
        <dbReference type="ARBA" id="ARBA00004429"/>
    </source>
</evidence>
<keyword evidence="3" id="KW-1003">Cell membrane</keyword>
<name>A0A077PBK8_XENBV</name>
<accession>A0A077PBK8</accession>
<dbReference type="PIRSF" id="PIRSF006603">
    <property type="entry name" value="DinF"/>
    <property type="match status" value="1"/>
</dbReference>
<evidence type="ECO:0000256" key="2">
    <source>
        <dbReference type="ARBA" id="ARBA00022448"/>
    </source>
</evidence>
<feature type="transmembrane region" description="Helical" evidence="7">
    <location>
        <begin position="12"/>
        <end position="32"/>
    </location>
</feature>
<feature type="transmembrane region" description="Helical" evidence="7">
    <location>
        <begin position="351"/>
        <end position="373"/>
    </location>
</feature>
<evidence type="ECO:0000256" key="6">
    <source>
        <dbReference type="ARBA" id="ARBA00023136"/>
    </source>
</evidence>
<evidence type="ECO:0000313" key="8">
    <source>
        <dbReference type="EMBL" id="CDH08204.1"/>
    </source>
</evidence>
<keyword evidence="2" id="KW-0813">Transport</keyword>